<dbReference type="EMBL" id="JADINF010000008">
    <property type="protein sequence ID" value="MBO8423467.1"/>
    <property type="molecule type" value="Genomic_DNA"/>
</dbReference>
<accession>A0A940DG63</accession>
<proteinExistence type="predicted"/>
<protein>
    <recommendedName>
        <fullName evidence="3">DUF2383 domain-containing protein</fullName>
    </recommendedName>
</protein>
<reference evidence="1" key="2">
    <citation type="journal article" date="2021" name="PeerJ">
        <title>Extensive microbial diversity within the chicken gut microbiome revealed by metagenomics and culture.</title>
        <authorList>
            <person name="Gilroy R."/>
            <person name="Ravi A."/>
            <person name="Getino M."/>
            <person name="Pursley I."/>
            <person name="Horton D.L."/>
            <person name="Alikhan N.F."/>
            <person name="Baker D."/>
            <person name="Gharbi K."/>
            <person name="Hall N."/>
            <person name="Watson M."/>
            <person name="Adriaenssens E.M."/>
            <person name="Foster-Nyarko E."/>
            <person name="Jarju S."/>
            <person name="Secka A."/>
            <person name="Antonio M."/>
            <person name="Oren A."/>
            <person name="Chaudhuri R.R."/>
            <person name="La Ragione R."/>
            <person name="Hildebrand F."/>
            <person name="Pallen M.J."/>
        </authorList>
    </citation>
    <scope>NUCLEOTIDE SEQUENCE</scope>
    <source>
        <strain evidence="1">517</strain>
    </source>
</reference>
<sequence>MNEQSYELMVNCAKGAVMGKNALNSMANYVSGEEAKQFLLKAAAEHEAIGKKINEAIEAENREPQPLSKMAVWFAEQGIKLKFYDIRNDGEVMTSVASACDKALRSLDKYAREYPAAEPEAKKWLDKITLLQRSTKKKSLQYFG</sequence>
<evidence type="ECO:0000313" key="1">
    <source>
        <dbReference type="EMBL" id="MBO8423467.1"/>
    </source>
</evidence>
<evidence type="ECO:0000313" key="2">
    <source>
        <dbReference type="Proteomes" id="UP000727857"/>
    </source>
</evidence>
<evidence type="ECO:0008006" key="3">
    <source>
        <dbReference type="Google" id="ProtNLM"/>
    </source>
</evidence>
<gene>
    <name evidence="1" type="ORF">IAB16_00375</name>
</gene>
<organism evidence="1 2">
    <name type="scientific">Candidatus Stercoripulliclostridium pullicola</name>
    <dbReference type="NCBI Taxonomy" id="2840953"/>
    <lineage>
        <taxon>Bacteria</taxon>
        <taxon>Bacillati</taxon>
        <taxon>Bacillota</taxon>
        <taxon>Clostridia</taxon>
        <taxon>Eubacteriales</taxon>
        <taxon>Candidatus Stercoripulliclostridium</taxon>
    </lineage>
</organism>
<name>A0A940DG63_9FIRM</name>
<reference evidence="1" key="1">
    <citation type="submission" date="2020-10" db="EMBL/GenBank/DDBJ databases">
        <authorList>
            <person name="Gilroy R."/>
        </authorList>
    </citation>
    <scope>NUCLEOTIDE SEQUENCE</scope>
    <source>
        <strain evidence="1">517</strain>
    </source>
</reference>
<dbReference type="AlphaFoldDB" id="A0A940DG63"/>
<comment type="caution">
    <text evidence="1">The sequence shown here is derived from an EMBL/GenBank/DDBJ whole genome shotgun (WGS) entry which is preliminary data.</text>
</comment>
<dbReference type="Proteomes" id="UP000727857">
    <property type="component" value="Unassembled WGS sequence"/>
</dbReference>